<comment type="caution">
    <text evidence="1">The sequence shown here is derived from an EMBL/GenBank/DDBJ whole genome shotgun (WGS) entry which is preliminary data.</text>
</comment>
<accession>A0A9X7NX98</accession>
<sequence>MVSQAAAATSPLAVQLTIPRFLAARHDSAGGLRRSGHQDLHELADQCAEHAATRARWSSDYTDVVRLA</sequence>
<evidence type="ECO:0000313" key="1">
    <source>
        <dbReference type="EMBL" id="PQM50783.1"/>
    </source>
</evidence>
<dbReference type="AlphaFoldDB" id="A0A9X7NX98"/>
<organism evidence="1 2">
    <name type="scientific">Mycolicibacter virginiensis</name>
    <dbReference type="NCBI Taxonomy" id="1795032"/>
    <lineage>
        <taxon>Bacteria</taxon>
        <taxon>Bacillati</taxon>
        <taxon>Actinomycetota</taxon>
        <taxon>Actinomycetes</taxon>
        <taxon>Mycobacteriales</taxon>
        <taxon>Mycobacteriaceae</taxon>
        <taxon>Mycolicibacter</taxon>
    </lineage>
</organism>
<dbReference type="Proteomes" id="UP000237911">
    <property type="component" value="Unassembled WGS sequence"/>
</dbReference>
<name>A0A9X7NX98_9MYCO</name>
<dbReference type="EMBL" id="PUEV01000094">
    <property type="protein sequence ID" value="PQM50783.1"/>
    <property type="molecule type" value="Genomic_DNA"/>
</dbReference>
<gene>
    <name evidence="1" type="ORF">C5U48_18555</name>
</gene>
<keyword evidence="2" id="KW-1185">Reference proteome</keyword>
<proteinExistence type="predicted"/>
<protein>
    <submittedName>
        <fullName evidence="1">Uncharacterized protein</fullName>
    </submittedName>
</protein>
<reference evidence="1 2" key="1">
    <citation type="submission" date="2018-02" db="EMBL/GenBank/DDBJ databases">
        <title>Draft genome sequence of Mycobacterium virginiense isolated from mud of a swine farm in Japan.</title>
        <authorList>
            <person name="Ohya K."/>
        </authorList>
    </citation>
    <scope>NUCLEOTIDE SEQUENCE [LARGE SCALE GENOMIC DNA]</scope>
    <source>
        <strain evidence="1 2">GF75</strain>
    </source>
</reference>
<evidence type="ECO:0000313" key="2">
    <source>
        <dbReference type="Proteomes" id="UP000237911"/>
    </source>
</evidence>